<accession>A0A1X7TV85</accession>
<dbReference type="AlphaFoldDB" id="A0A1X7TV85"/>
<dbReference type="EnsemblMetazoa" id="Aqu2.1.19125_001">
    <property type="protein sequence ID" value="Aqu2.1.19125_001"/>
    <property type="gene ID" value="Aqu2.1.19125"/>
</dbReference>
<sequence>MMFHVILTSHYSYQFLPGVTDQT</sequence>
<name>A0A1X7TV85_AMPQE</name>
<evidence type="ECO:0000313" key="1">
    <source>
        <dbReference type="EnsemblMetazoa" id="Aqu2.1.19125_001"/>
    </source>
</evidence>
<organism evidence="1">
    <name type="scientific">Amphimedon queenslandica</name>
    <name type="common">Sponge</name>
    <dbReference type="NCBI Taxonomy" id="400682"/>
    <lineage>
        <taxon>Eukaryota</taxon>
        <taxon>Metazoa</taxon>
        <taxon>Porifera</taxon>
        <taxon>Demospongiae</taxon>
        <taxon>Heteroscleromorpha</taxon>
        <taxon>Haplosclerida</taxon>
        <taxon>Niphatidae</taxon>
        <taxon>Amphimedon</taxon>
    </lineage>
</organism>
<proteinExistence type="predicted"/>
<dbReference type="InParanoid" id="A0A1X7TV85"/>
<reference evidence="1" key="1">
    <citation type="submission" date="2017-05" db="UniProtKB">
        <authorList>
            <consortium name="EnsemblMetazoa"/>
        </authorList>
    </citation>
    <scope>IDENTIFICATION</scope>
</reference>
<protein>
    <submittedName>
        <fullName evidence="1">Uncharacterized protein</fullName>
    </submittedName>
</protein>